<dbReference type="EMBL" id="CM044701">
    <property type="protein sequence ID" value="KAI5683118.1"/>
    <property type="molecule type" value="Genomic_DNA"/>
</dbReference>
<gene>
    <name evidence="1" type="ORF">M9H77_04346</name>
</gene>
<evidence type="ECO:0000313" key="2">
    <source>
        <dbReference type="Proteomes" id="UP001060085"/>
    </source>
</evidence>
<comment type="caution">
    <text evidence="1">The sequence shown here is derived from an EMBL/GenBank/DDBJ whole genome shotgun (WGS) entry which is preliminary data.</text>
</comment>
<protein>
    <submittedName>
        <fullName evidence="1">Uncharacterized protein</fullName>
    </submittedName>
</protein>
<dbReference type="Proteomes" id="UP001060085">
    <property type="component" value="Linkage Group LG01"/>
</dbReference>
<accession>A0ACC0CE92</accession>
<keyword evidence="2" id="KW-1185">Reference proteome</keyword>
<organism evidence="1 2">
    <name type="scientific">Catharanthus roseus</name>
    <name type="common">Madagascar periwinkle</name>
    <name type="synonym">Vinca rosea</name>
    <dbReference type="NCBI Taxonomy" id="4058"/>
    <lineage>
        <taxon>Eukaryota</taxon>
        <taxon>Viridiplantae</taxon>
        <taxon>Streptophyta</taxon>
        <taxon>Embryophyta</taxon>
        <taxon>Tracheophyta</taxon>
        <taxon>Spermatophyta</taxon>
        <taxon>Magnoliopsida</taxon>
        <taxon>eudicotyledons</taxon>
        <taxon>Gunneridae</taxon>
        <taxon>Pentapetalae</taxon>
        <taxon>asterids</taxon>
        <taxon>lamiids</taxon>
        <taxon>Gentianales</taxon>
        <taxon>Apocynaceae</taxon>
        <taxon>Rauvolfioideae</taxon>
        <taxon>Vinceae</taxon>
        <taxon>Catharanthinae</taxon>
        <taxon>Catharanthus</taxon>
    </lineage>
</organism>
<sequence length="156" mass="17378">MPIKPGACAVTHSSYVATLKLYDRFLQTPHLIAHRLPHKENQNNNSIQIKFNPRPQPANQDIYCLVHLPEPVCPGVDGVGEGSTTAGAIIFGITRESSSLTQESVGRDKIKQASTEDLVQMRFECLRLSAYTQIESHSEFLSIVQETKKLSTWSLE</sequence>
<name>A0ACC0CE92_CATRO</name>
<reference evidence="2" key="1">
    <citation type="journal article" date="2023" name="Nat. Plants">
        <title>Single-cell RNA sequencing provides a high-resolution roadmap for understanding the multicellular compartmentation of specialized metabolism.</title>
        <authorList>
            <person name="Sun S."/>
            <person name="Shen X."/>
            <person name="Li Y."/>
            <person name="Li Y."/>
            <person name="Wang S."/>
            <person name="Li R."/>
            <person name="Zhang H."/>
            <person name="Shen G."/>
            <person name="Guo B."/>
            <person name="Wei J."/>
            <person name="Xu J."/>
            <person name="St-Pierre B."/>
            <person name="Chen S."/>
            <person name="Sun C."/>
        </authorList>
    </citation>
    <scope>NUCLEOTIDE SEQUENCE [LARGE SCALE GENOMIC DNA]</scope>
</reference>
<proteinExistence type="predicted"/>
<evidence type="ECO:0000313" key="1">
    <source>
        <dbReference type="EMBL" id="KAI5683118.1"/>
    </source>
</evidence>